<dbReference type="Gene3D" id="3.30.450.40">
    <property type="match status" value="1"/>
</dbReference>
<keyword evidence="3" id="KW-1185">Reference proteome</keyword>
<dbReference type="SUPFAM" id="SSF50475">
    <property type="entry name" value="FMN-binding split barrel"/>
    <property type="match status" value="1"/>
</dbReference>
<dbReference type="InterPro" id="IPR011576">
    <property type="entry name" value="Pyridox_Oxase_N"/>
</dbReference>
<reference evidence="2 3" key="1">
    <citation type="submission" date="2024-06" db="EMBL/GenBank/DDBJ databases">
        <title>Genomic Encyclopedia of Type Strains, Phase IV (KMG-IV): sequencing the most valuable type-strain genomes for metagenomic binning, comparative biology and taxonomic classification.</title>
        <authorList>
            <person name="Goeker M."/>
        </authorList>
    </citation>
    <scope>NUCLEOTIDE SEQUENCE [LARGE SCALE GENOMIC DNA]</scope>
    <source>
        <strain evidence="2 3">DSM 105042</strain>
    </source>
</reference>
<organism evidence="2 3">
    <name type="scientific">Pseudorhizobium tarimense</name>
    <dbReference type="NCBI Taxonomy" id="1079109"/>
    <lineage>
        <taxon>Bacteria</taxon>
        <taxon>Pseudomonadati</taxon>
        <taxon>Pseudomonadota</taxon>
        <taxon>Alphaproteobacteria</taxon>
        <taxon>Hyphomicrobiales</taxon>
        <taxon>Rhizobiaceae</taxon>
        <taxon>Rhizobium/Agrobacterium group</taxon>
        <taxon>Pseudorhizobium</taxon>
    </lineage>
</organism>
<gene>
    <name evidence="2" type="ORF">ABID21_002349</name>
</gene>
<dbReference type="GO" id="GO:0004016">
    <property type="term" value="F:adenylate cyclase activity"/>
    <property type="evidence" value="ECO:0007669"/>
    <property type="project" value="UniProtKB-EC"/>
</dbReference>
<dbReference type="InterPro" id="IPR003018">
    <property type="entry name" value="GAF"/>
</dbReference>
<feature type="domain" description="GAF" evidence="1">
    <location>
        <begin position="166"/>
        <end position="326"/>
    </location>
</feature>
<dbReference type="SMART" id="SM00065">
    <property type="entry name" value="GAF"/>
    <property type="match status" value="1"/>
</dbReference>
<proteinExistence type="predicted"/>
<dbReference type="Gene3D" id="2.30.110.10">
    <property type="entry name" value="Electron Transport, Fmn-binding Protein, Chain A"/>
    <property type="match status" value="1"/>
</dbReference>
<evidence type="ECO:0000313" key="3">
    <source>
        <dbReference type="Proteomes" id="UP001549031"/>
    </source>
</evidence>
<accession>A0ABV2H733</accession>
<evidence type="ECO:0000313" key="2">
    <source>
        <dbReference type="EMBL" id="MET3586232.1"/>
    </source>
</evidence>
<dbReference type="EC" id="4.6.1.1" evidence="2"/>
<dbReference type="Pfam" id="PF01243">
    <property type="entry name" value="PNPOx_N"/>
    <property type="match status" value="1"/>
</dbReference>
<comment type="caution">
    <text evidence="2">The sequence shown here is derived from an EMBL/GenBank/DDBJ whole genome shotgun (WGS) entry which is preliminary data.</text>
</comment>
<evidence type="ECO:0000259" key="1">
    <source>
        <dbReference type="SMART" id="SM00065"/>
    </source>
</evidence>
<dbReference type="RefSeq" id="WP_247244147.1">
    <property type="nucleotide sequence ID" value="NZ_JALJRA010000008.1"/>
</dbReference>
<dbReference type="SUPFAM" id="SSF55781">
    <property type="entry name" value="GAF domain-like"/>
    <property type="match status" value="1"/>
</dbReference>
<sequence>MTEVSLRLSDMERFFEGVVPSIIATCSADGIPNVSYLSHVVLVDEQHVGLSNQFFATTAANLAENRHAAILLVDGTNGNQCRLRAVFVRTIFEGPLFSRMSSQLDASSSQVGMTGIMRLRGVDIFRVESVTLTPAPSPAPVTPPQREPLLTATAEMTRKLIEPGGSLDRAIDELLAWMRTVLGCDRAVVFMADNQARSLTTAASLGYERSGVGSEIAFSSGIFGGAAATGEIVKISDLSRTRRYSEAVRASTRDENLTRTIAVPMDPDSLSQIAVPMIVHGELQGVLGAESRQRLAFTNIHESALIIAAQHLAVLVALSEAQAEAPKADRQFERPAAEPTLPVIEVRHFRFDDSIFIAGEYIIKGIAGRLLNHILRVHLETRRLGFTNRELRLEASLRLPEFKDNLETRLLLLRRRLADKASPIQLVPVGRGEFLLQLKGRPVVVSVEDPRS</sequence>
<dbReference type="Pfam" id="PF01590">
    <property type="entry name" value="GAF"/>
    <property type="match status" value="1"/>
</dbReference>
<protein>
    <submittedName>
        <fullName evidence="2">Adenylate cyclase</fullName>
        <ecNumber evidence="2">4.6.1.1</ecNumber>
    </submittedName>
</protein>
<dbReference type="EMBL" id="JBEPLJ010000008">
    <property type="protein sequence ID" value="MET3586232.1"/>
    <property type="molecule type" value="Genomic_DNA"/>
</dbReference>
<dbReference type="Proteomes" id="UP001549031">
    <property type="component" value="Unassembled WGS sequence"/>
</dbReference>
<keyword evidence="2" id="KW-0456">Lyase</keyword>
<dbReference type="InterPro" id="IPR029016">
    <property type="entry name" value="GAF-like_dom_sf"/>
</dbReference>
<name>A0ABV2H733_9HYPH</name>
<dbReference type="InterPro" id="IPR012349">
    <property type="entry name" value="Split_barrel_FMN-bd"/>
</dbReference>
<dbReference type="PANTHER" id="PTHR40660">
    <property type="entry name" value="5'-PHOSPHATE OXIDASE PUTATIVE DOMAIN-CONTAINING PROTEIN-RELATED"/>
    <property type="match status" value="1"/>
</dbReference>
<dbReference type="PANTHER" id="PTHR40660:SF1">
    <property type="entry name" value="5'-PHOSPHATE OXIDASE PUTATIVE DOMAIN-CONTAINING PROTEIN-RELATED"/>
    <property type="match status" value="1"/>
</dbReference>